<feature type="compositionally biased region" description="Low complexity" evidence="1">
    <location>
        <begin position="113"/>
        <end position="127"/>
    </location>
</feature>
<dbReference type="Gene3D" id="3.30.2220.20">
    <property type="entry name" value="Phage tail assembly chaperone gp13-like"/>
    <property type="match status" value="1"/>
</dbReference>
<organism evidence="2 3">
    <name type="scientific">Paraburkholderia fungorum</name>
    <dbReference type="NCBI Taxonomy" id="134537"/>
    <lineage>
        <taxon>Bacteria</taxon>
        <taxon>Pseudomonadati</taxon>
        <taxon>Pseudomonadota</taxon>
        <taxon>Betaproteobacteria</taxon>
        <taxon>Burkholderiales</taxon>
        <taxon>Burkholderiaceae</taxon>
        <taxon>Paraburkholderia</taxon>
    </lineage>
</organism>
<evidence type="ECO:0000313" key="2">
    <source>
        <dbReference type="EMBL" id="SDR19108.1"/>
    </source>
</evidence>
<evidence type="ECO:0000256" key="1">
    <source>
        <dbReference type="SAM" id="MobiDB-lite"/>
    </source>
</evidence>
<accession>A0A1H1H1Z4</accession>
<sequence length="127" mass="13319">MLTKEQILAVRDLGFEVVVVPEWGGEVTVSEMGGKARDALMEALAEPQPTARFQALVLSSTVVDDGGSPIFTADDIEQLSGKNPEVLTRLVAIAMRLNKIGTKATEEAEKNSEAALSGSSGSDSLAS</sequence>
<evidence type="ECO:0008006" key="4">
    <source>
        <dbReference type="Google" id="ProtNLM"/>
    </source>
</evidence>
<feature type="region of interest" description="Disordered" evidence="1">
    <location>
        <begin position="103"/>
        <end position="127"/>
    </location>
</feature>
<reference evidence="3" key="1">
    <citation type="submission" date="2016-10" db="EMBL/GenBank/DDBJ databases">
        <authorList>
            <person name="Varghese N."/>
        </authorList>
    </citation>
    <scope>NUCLEOTIDE SEQUENCE [LARGE SCALE GENOMIC DNA]</scope>
    <source>
        <strain evidence="3">GAS106B</strain>
    </source>
</reference>
<evidence type="ECO:0000313" key="3">
    <source>
        <dbReference type="Proteomes" id="UP000183487"/>
    </source>
</evidence>
<protein>
    <recommendedName>
        <fullName evidence="4">Phage tail protein</fullName>
    </recommendedName>
</protein>
<dbReference type="AlphaFoldDB" id="A0A1H1H1Z4"/>
<keyword evidence="3" id="KW-1185">Reference proteome</keyword>
<dbReference type="InterPro" id="IPR038556">
    <property type="entry name" value="TAC_Gp13-like_sf"/>
</dbReference>
<proteinExistence type="predicted"/>
<dbReference type="EMBL" id="FNKP01000002">
    <property type="protein sequence ID" value="SDR19108.1"/>
    <property type="molecule type" value="Genomic_DNA"/>
</dbReference>
<name>A0A1H1H1Z4_9BURK</name>
<dbReference type="Proteomes" id="UP000183487">
    <property type="component" value="Unassembled WGS sequence"/>
</dbReference>
<gene>
    <name evidence="2" type="ORF">SAMN05443245_3437</name>
</gene>
<dbReference type="RefSeq" id="WP_074766882.1">
    <property type="nucleotide sequence ID" value="NZ_FNKP01000002.1"/>
</dbReference>
<dbReference type="OrthoDB" id="7584736at2"/>